<dbReference type="EMBL" id="ON637170">
    <property type="protein sequence ID" value="UTN90218.1"/>
    <property type="molecule type" value="Genomic_DNA"/>
</dbReference>
<evidence type="ECO:0000313" key="1">
    <source>
        <dbReference type="EMBL" id="UTN90218.1"/>
    </source>
</evidence>
<keyword evidence="2" id="KW-1185">Reference proteome</keyword>
<proteinExistence type="predicted"/>
<dbReference type="Proteomes" id="UP001058039">
    <property type="component" value="Segment"/>
</dbReference>
<sequence>MFLLVLPLAFSPIFLKLHMEVGLEGRGVVW</sequence>
<evidence type="ECO:0000313" key="2">
    <source>
        <dbReference type="Proteomes" id="UP001058039"/>
    </source>
</evidence>
<protein>
    <submittedName>
        <fullName evidence="1">Tail protein</fullName>
    </submittedName>
</protein>
<reference evidence="1" key="1">
    <citation type="journal article" date="2022" name="Pharmaceutics">
        <title>Isolation and Molecular Characterization of a Novel Lytic Bacteriophage That Inactivates MDR Klebsiella pneumoniae Strains.</title>
        <authorList>
            <person name="Balcao V.M."/>
            <person name="Moreli F.C."/>
            <person name="Silva E.C."/>
            <person name="Belline B.G."/>
            <person name="Martins L.F."/>
            <person name="Rossi F.P.N."/>
            <person name="Pereira C."/>
            <person name="Vila M.M.D.C."/>
            <person name="da Silva A.M."/>
        </authorList>
    </citation>
    <scope>NUCLEOTIDE SEQUENCE</scope>
</reference>
<name>A0A9E7SYT6_9CAUD</name>
<organism evidence="1 2">
    <name type="scientific">Klebsiella phage vB_KpnS_Uniso31</name>
    <dbReference type="NCBI Taxonomy" id="2951200"/>
    <lineage>
        <taxon>Viruses</taxon>
        <taxon>Duplodnaviria</taxon>
        <taxon>Heunggongvirae</taxon>
        <taxon>Uroviricota</taxon>
        <taxon>Caudoviricetes</taxon>
        <taxon>Demerecviridae</taxon>
        <taxon>Sugarlandvirus</taxon>
        <taxon>Sugarlandvirus Uniso31</taxon>
    </lineage>
</organism>
<accession>A0A9E7SYT6</accession>